<dbReference type="SUPFAM" id="SSF101874">
    <property type="entry name" value="YceI-like"/>
    <property type="match status" value="1"/>
</dbReference>
<dbReference type="Proteomes" id="UP000182114">
    <property type="component" value="Unassembled WGS sequence"/>
</dbReference>
<dbReference type="AlphaFoldDB" id="A0A1G7KP16"/>
<gene>
    <name evidence="1" type="ORF">SAMN04487992_11380</name>
</gene>
<proteinExistence type="predicted"/>
<dbReference type="RefSeq" id="WP_024481575.1">
    <property type="nucleotide sequence ID" value="NZ_CANLMK010000001.1"/>
</dbReference>
<organism evidence="1 2">
    <name type="scientific">Cellulophaga baltica</name>
    <dbReference type="NCBI Taxonomy" id="76594"/>
    <lineage>
        <taxon>Bacteria</taxon>
        <taxon>Pseudomonadati</taxon>
        <taxon>Bacteroidota</taxon>
        <taxon>Flavobacteriia</taxon>
        <taxon>Flavobacteriales</taxon>
        <taxon>Flavobacteriaceae</taxon>
        <taxon>Cellulophaga</taxon>
    </lineage>
</organism>
<dbReference type="GeneID" id="78060893"/>
<dbReference type="PANTHER" id="PTHR34406">
    <property type="entry name" value="PROTEIN YCEI"/>
    <property type="match status" value="1"/>
</dbReference>
<protein>
    <submittedName>
        <fullName evidence="1">Polyisoprenoid-binding protein YceI</fullName>
    </submittedName>
</protein>
<dbReference type="SMART" id="SM00867">
    <property type="entry name" value="YceI"/>
    <property type="match status" value="1"/>
</dbReference>
<dbReference type="eggNOG" id="COG2353">
    <property type="taxonomic scope" value="Bacteria"/>
</dbReference>
<dbReference type="Pfam" id="PF04264">
    <property type="entry name" value="YceI"/>
    <property type="match status" value="1"/>
</dbReference>
<name>A0A1G7KP16_9FLAO</name>
<dbReference type="Gene3D" id="2.40.128.110">
    <property type="entry name" value="Lipid/polyisoprenoid-binding, YceI-like"/>
    <property type="match status" value="1"/>
</dbReference>
<evidence type="ECO:0000313" key="2">
    <source>
        <dbReference type="Proteomes" id="UP000182114"/>
    </source>
</evidence>
<dbReference type="InterPro" id="IPR007372">
    <property type="entry name" value="Lipid/polyisoprenoid-bd_YceI"/>
</dbReference>
<sequence>MKKNILSAVFAIVIATAATAGVNPIDGEKKTVKTTESTVTWKGYKFAGSHEGKIALQSGELLFDGDKLTGGEFVVDMASITVGDLAAGQGKEKLEGHLKADDFFGTENYATSKLVFTSVKATGKNSYDVTGDLTIKGITKAVSFDISVYGSKATATLKVDRTNYDIHYGSTNFTDTLKDKAIYDEFDLVVDLQF</sequence>
<dbReference type="PANTHER" id="PTHR34406:SF1">
    <property type="entry name" value="PROTEIN YCEI"/>
    <property type="match status" value="1"/>
</dbReference>
<dbReference type="EMBL" id="FNBD01000013">
    <property type="protein sequence ID" value="SDF38998.1"/>
    <property type="molecule type" value="Genomic_DNA"/>
</dbReference>
<reference evidence="2" key="1">
    <citation type="submission" date="2016-10" db="EMBL/GenBank/DDBJ databases">
        <authorList>
            <person name="Varghese N."/>
            <person name="Submissions S."/>
        </authorList>
    </citation>
    <scope>NUCLEOTIDE SEQUENCE [LARGE SCALE GENOMIC DNA]</scope>
    <source>
        <strain evidence="2">DSM 24729</strain>
    </source>
</reference>
<accession>A0A1G7KP16</accession>
<keyword evidence="2" id="KW-1185">Reference proteome</keyword>
<dbReference type="InterPro" id="IPR036761">
    <property type="entry name" value="TTHA0802/YceI-like_sf"/>
</dbReference>
<evidence type="ECO:0000313" key="1">
    <source>
        <dbReference type="EMBL" id="SDF38998.1"/>
    </source>
</evidence>